<comment type="caution">
    <text evidence="1">The sequence shown here is derived from an EMBL/GenBank/DDBJ whole genome shotgun (WGS) entry which is preliminary data.</text>
</comment>
<dbReference type="InterPro" id="IPR002817">
    <property type="entry name" value="ThiC/BzaA/B"/>
</dbReference>
<reference evidence="1 2" key="2">
    <citation type="submission" date="2016-03" db="EMBL/GenBank/DDBJ databases">
        <title>New uncultured bacterium of the family Gallionellaceae from acid mine drainage: description and reconstruction of genome based on metagenomic analysis of microbial community.</title>
        <authorList>
            <person name="Kadnikov V."/>
            <person name="Ivasenko D."/>
            <person name="Beletsky A."/>
            <person name="Mardanov A."/>
            <person name="Danilova E."/>
            <person name="Pimenov N."/>
            <person name="Karnachuk O."/>
            <person name="Ravin N."/>
        </authorList>
    </citation>
    <scope>NUCLEOTIDE SEQUENCE [LARGE SCALE GENOMIC DNA]</scope>
    <source>
        <strain evidence="1">ShG14-8</strain>
    </source>
</reference>
<evidence type="ECO:0000313" key="1">
    <source>
        <dbReference type="EMBL" id="KXS33320.1"/>
    </source>
</evidence>
<reference evidence="1 2" key="1">
    <citation type="submission" date="2016-02" db="EMBL/GenBank/DDBJ databases">
        <authorList>
            <person name="Wen L."/>
            <person name="He K."/>
            <person name="Yang H."/>
        </authorList>
    </citation>
    <scope>NUCLEOTIDE SEQUENCE [LARGE SCALE GENOMIC DNA]</scope>
    <source>
        <strain evidence="1">ShG14-8</strain>
    </source>
</reference>
<dbReference type="EMBL" id="LSLI01000008">
    <property type="protein sequence ID" value="KXS33320.1"/>
    <property type="molecule type" value="Genomic_DNA"/>
</dbReference>
<name>A0A139BWF7_9PROT</name>
<proteinExistence type="predicted"/>
<evidence type="ECO:0000313" key="2">
    <source>
        <dbReference type="Proteomes" id="UP000070578"/>
    </source>
</evidence>
<dbReference type="GO" id="GO:0051536">
    <property type="term" value="F:iron-sulfur cluster binding"/>
    <property type="evidence" value="ECO:0007669"/>
    <property type="project" value="InterPro"/>
</dbReference>
<dbReference type="GO" id="GO:0009228">
    <property type="term" value="P:thiamine biosynthetic process"/>
    <property type="evidence" value="ECO:0007669"/>
    <property type="project" value="InterPro"/>
</dbReference>
<organism evidence="1 2">
    <name type="scientific">Candidatus Gallionella acididurans</name>
    <dbReference type="NCBI Taxonomy" id="1796491"/>
    <lineage>
        <taxon>Bacteria</taxon>
        <taxon>Pseudomonadati</taxon>
        <taxon>Pseudomonadota</taxon>
        <taxon>Betaproteobacteria</taxon>
        <taxon>Nitrosomonadales</taxon>
        <taxon>Gallionellaceae</taxon>
        <taxon>Gallionella</taxon>
    </lineage>
</organism>
<feature type="non-terminal residue" evidence="1">
    <location>
        <position position="1"/>
    </location>
</feature>
<dbReference type="AlphaFoldDB" id="A0A139BWF7"/>
<gene>
    <name evidence="1" type="ORF">AWT59_0623</name>
</gene>
<sequence>KAREFHDETLPKESAKVAHFCSMCGPHFCSMKISQDVRDFAAKEGLDEAAALSAGMEQKAEEFVKLGSQLYRKT</sequence>
<dbReference type="PATRIC" id="fig|1796491.3.peg.674"/>
<dbReference type="PANTHER" id="PTHR30557:SF1">
    <property type="entry name" value="PHOSPHOMETHYLPYRIMIDINE SYNTHASE, CHLOROPLASTIC"/>
    <property type="match status" value="1"/>
</dbReference>
<dbReference type="PANTHER" id="PTHR30557">
    <property type="entry name" value="THIAMINE BIOSYNTHESIS PROTEIN THIC"/>
    <property type="match status" value="1"/>
</dbReference>
<protein>
    <submittedName>
        <fullName evidence="1">Phosphomethylpyrimidine synthase</fullName>
    </submittedName>
</protein>
<accession>A0A139BWF7</accession>
<dbReference type="GO" id="GO:0005829">
    <property type="term" value="C:cytosol"/>
    <property type="evidence" value="ECO:0007669"/>
    <property type="project" value="TreeGrafter"/>
</dbReference>
<dbReference type="Proteomes" id="UP000070578">
    <property type="component" value="Unassembled WGS sequence"/>
</dbReference>